<dbReference type="Proteomes" id="UP001201179">
    <property type="component" value="Unassembled WGS sequence"/>
</dbReference>
<dbReference type="Proteomes" id="UP000470332">
    <property type="component" value="Unassembled WGS sequence"/>
</dbReference>
<dbReference type="EMBL" id="JAQKEI010000025">
    <property type="protein sequence ID" value="MDB0853239.1"/>
    <property type="molecule type" value="Genomic_DNA"/>
</dbReference>
<dbReference type="EMBL" id="WCXA01000027">
    <property type="protein sequence ID" value="KAB3860426.1"/>
    <property type="molecule type" value="Genomic_DNA"/>
</dbReference>
<proteinExistence type="predicted"/>
<evidence type="ECO:0000313" key="12">
    <source>
        <dbReference type="Proteomes" id="UP000285777"/>
    </source>
</evidence>
<sequence>MKKKSFLSGIGAKLALAAVALTTVVFTSCEKEEFNVEPVELSPASATIVATVYDLTTGEVLAPQAIVETITAGTDGTIAATTKEISCPSFSNAEYLPVEAITVAIPKLAKGQFALIPVNFYAQKIVSAAKNVTVSEDPTTIETTEVKNTPVTYGPYDVDKNIDIEYAAKVGSEVVNINAINSYIETLVNSRAMSNENVIKVLKAVVGTYNTGIKTEMQKETRTIKAQTTVTFSPVTTIIESVVTVTATVDGVEYTIPNVQLRKAGATVVSESSESHAGHDHGHGDNSNSGGGAGGR</sequence>
<dbReference type="Proteomes" id="UP000583639">
    <property type="component" value="Unassembled WGS sequence"/>
</dbReference>
<evidence type="ECO:0000313" key="13">
    <source>
        <dbReference type="Proteomes" id="UP000462015"/>
    </source>
</evidence>
<evidence type="ECO:0000313" key="14">
    <source>
        <dbReference type="Proteomes" id="UP000470332"/>
    </source>
</evidence>
<protein>
    <submittedName>
        <fullName evidence="8">DUF3869 domain-containing protein</fullName>
    </submittedName>
</protein>
<feature type="chain" id="PRO_5044389646" evidence="2">
    <location>
        <begin position="18"/>
        <end position="296"/>
    </location>
</feature>
<accession>A0A380ZM49</accession>
<evidence type="ECO:0000313" key="16">
    <source>
        <dbReference type="Proteomes" id="UP000583639"/>
    </source>
</evidence>
<reference evidence="6" key="5">
    <citation type="submission" date="2023-01" db="EMBL/GenBank/DDBJ databases">
        <title>Human gut microbiome strain richness.</title>
        <authorList>
            <person name="Chen-Liaw A."/>
        </authorList>
    </citation>
    <scope>NUCLEOTIDE SEQUENCE</scope>
    <source>
        <strain evidence="6">H9_m1001271B151109d0_201107</strain>
    </source>
</reference>
<dbReference type="EMBL" id="QRLF01000008">
    <property type="protein sequence ID" value="RHI93456.1"/>
    <property type="molecule type" value="Genomic_DNA"/>
</dbReference>
<evidence type="ECO:0000313" key="15">
    <source>
        <dbReference type="Proteomes" id="UP000555193"/>
    </source>
</evidence>
<reference evidence="13 14" key="2">
    <citation type="journal article" date="2019" name="Nat. Med.">
        <title>A library of human gut bacterial isolates paired with longitudinal multiomics data enables mechanistic microbiome research.</title>
        <authorList>
            <person name="Poyet M."/>
            <person name="Groussin M."/>
            <person name="Gibbons S.M."/>
            <person name="Avila-Pacheco J."/>
            <person name="Jiang X."/>
            <person name="Kearney S.M."/>
            <person name="Perrotta A.R."/>
            <person name="Berdy B."/>
            <person name="Zhao S."/>
            <person name="Lieberman T.D."/>
            <person name="Swanson P.K."/>
            <person name="Smith M."/>
            <person name="Roesemann S."/>
            <person name="Alexander J.E."/>
            <person name="Rich S.A."/>
            <person name="Livny J."/>
            <person name="Vlamakis H."/>
            <person name="Clish C."/>
            <person name="Bullock K."/>
            <person name="Deik A."/>
            <person name="Scott J."/>
            <person name="Pierce K.A."/>
            <person name="Xavier R.J."/>
            <person name="Alm E.J."/>
        </authorList>
    </citation>
    <scope>NUCLEOTIDE SEQUENCE [LARGE SCALE GENOMIC DNA]</scope>
    <source>
        <strain evidence="3 14">BIOML-A9</strain>
        <strain evidence="4 13">BIOML-A98</strain>
    </source>
</reference>
<reference evidence="5" key="4">
    <citation type="submission" date="2022-01" db="EMBL/GenBank/DDBJ databases">
        <authorList>
            <person name="Mingchao X."/>
        </authorList>
    </citation>
    <scope>NUCLEOTIDE SEQUENCE</scope>
    <source>
        <strain evidence="5">Bv4372</strain>
    </source>
</reference>
<reference evidence="11 12" key="1">
    <citation type="submission" date="2018-08" db="EMBL/GenBank/DDBJ databases">
        <title>A genome reference for cultivated species of the human gut microbiota.</title>
        <authorList>
            <person name="Zou Y."/>
            <person name="Xue W."/>
            <person name="Luo G."/>
        </authorList>
    </citation>
    <scope>NUCLEOTIDE SEQUENCE [LARGE SCALE GENOMIC DNA]</scope>
    <source>
        <strain evidence="10 12">AM13-21</strain>
        <strain evidence="9 11">OM08-13BH</strain>
    </source>
</reference>
<dbReference type="EMBL" id="WDAL01000076">
    <property type="protein sequence ID" value="KAB6629773.1"/>
    <property type="molecule type" value="Genomic_DNA"/>
</dbReference>
<evidence type="ECO:0000313" key="3">
    <source>
        <dbReference type="EMBL" id="KAB3860426.1"/>
    </source>
</evidence>
<evidence type="ECO:0000313" key="4">
    <source>
        <dbReference type="EMBL" id="KAB6629773.1"/>
    </source>
</evidence>
<keyword evidence="2" id="KW-0732">Signal</keyword>
<dbReference type="EMBL" id="JABDSI010000138">
    <property type="protein sequence ID" value="NMW42736.1"/>
    <property type="molecule type" value="Genomic_DNA"/>
</dbReference>
<name>A0A380ZM49_PHOVU</name>
<evidence type="ECO:0000313" key="7">
    <source>
        <dbReference type="EMBL" id="NMW38590.1"/>
    </source>
</evidence>
<evidence type="ECO:0000256" key="2">
    <source>
        <dbReference type="SAM" id="SignalP"/>
    </source>
</evidence>
<organism evidence="8 16">
    <name type="scientific">Phocaeicola vulgatus</name>
    <name type="common">Bacteroides vulgatus</name>
    <dbReference type="NCBI Taxonomy" id="821"/>
    <lineage>
        <taxon>Bacteria</taxon>
        <taxon>Pseudomonadati</taxon>
        <taxon>Bacteroidota</taxon>
        <taxon>Bacteroidia</taxon>
        <taxon>Bacteroidales</taxon>
        <taxon>Bacteroidaceae</taxon>
        <taxon>Phocaeicola</taxon>
    </lineage>
</organism>
<evidence type="ECO:0000313" key="9">
    <source>
        <dbReference type="EMBL" id="RGM46389.1"/>
    </source>
</evidence>
<evidence type="ECO:0000313" key="6">
    <source>
        <dbReference type="EMBL" id="MDB0853239.1"/>
    </source>
</evidence>
<dbReference type="Proteomes" id="UP000462015">
    <property type="component" value="Unassembled WGS sequence"/>
</dbReference>
<dbReference type="Proteomes" id="UP000555193">
    <property type="component" value="Unassembled WGS sequence"/>
</dbReference>
<dbReference type="Proteomes" id="UP000285777">
    <property type="component" value="Unassembled WGS sequence"/>
</dbReference>
<comment type="caution">
    <text evidence="8">The sequence shown here is derived from an EMBL/GenBank/DDBJ whole genome shotgun (WGS) entry which is preliminary data.</text>
</comment>
<dbReference type="EMBL" id="JABDSH010000091">
    <property type="protein sequence ID" value="NMW38590.1"/>
    <property type="molecule type" value="Genomic_DNA"/>
</dbReference>
<dbReference type="EMBL" id="QSTG01000005">
    <property type="protein sequence ID" value="RGM46389.1"/>
    <property type="molecule type" value="Genomic_DNA"/>
</dbReference>
<evidence type="ECO:0000313" key="11">
    <source>
        <dbReference type="Proteomes" id="UP000261003"/>
    </source>
</evidence>
<dbReference type="PROSITE" id="PS51257">
    <property type="entry name" value="PROKAR_LIPOPROTEIN"/>
    <property type="match status" value="1"/>
</dbReference>
<evidence type="ECO:0000313" key="10">
    <source>
        <dbReference type="EMBL" id="RHI93456.1"/>
    </source>
</evidence>
<gene>
    <name evidence="10" type="ORF">DW150_06525</name>
    <name evidence="9" type="ORF">DXC16_04345</name>
    <name evidence="3" type="ORF">GAS37_13475</name>
    <name evidence="4" type="ORF">GAY12_21915</name>
    <name evidence="7" type="ORF">HKQ54_21200</name>
    <name evidence="8" type="ORF">HKQ55_22050</name>
    <name evidence="5" type="ORF">L4X52_00700</name>
    <name evidence="6" type="ORF">PL594_17200</name>
</gene>
<dbReference type="Proteomes" id="UP001210999">
    <property type="component" value="Unassembled WGS sequence"/>
</dbReference>
<dbReference type="RefSeq" id="WP_016270697.1">
    <property type="nucleotide sequence ID" value="NZ_CAXSKM010000005.1"/>
</dbReference>
<evidence type="ECO:0000313" key="8">
    <source>
        <dbReference type="EMBL" id="NMW42736.1"/>
    </source>
</evidence>
<feature type="region of interest" description="Disordered" evidence="1">
    <location>
        <begin position="267"/>
        <end position="296"/>
    </location>
</feature>
<reference evidence="15 16" key="3">
    <citation type="submission" date="2020-04" db="EMBL/GenBank/DDBJ databases">
        <title>A novel gut-associated lysogenic phage, Bacteroides phage BV01, alters the host transcriptome and bile acid metabolism in Bacteroides vulgatus.</title>
        <authorList>
            <person name="Campbell D.E."/>
            <person name="Ly L."/>
            <person name="Ridlon J.M."/>
            <person name="Hsiao A."/>
            <person name="Degnan P.H."/>
        </authorList>
    </citation>
    <scope>NUCLEOTIDE SEQUENCE [LARGE SCALE GENOMIC DNA]</scope>
    <source>
        <strain evidence="7 15">VPI-4506</strain>
        <strain evidence="8 16">VPI-BV8526</strain>
    </source>
</reference>
<evidence type="ECO:0000256" key="1">
    <source>
        <dbReference type="SAM" id="MobiDB-lite"/>
    </source>
</evidence>
<dbReference type="AlphaFoldDB" id="A0A380ZM49"/>
<feature type="compositionally biased region" description="Basic and acidic residues" evidence="1">
    <location>
        <begin position="273"/>
        <end position="284"/>
    </location>
</feature>
<dbReference type="EMBL" id="JAKKWZ010000001">
    <property type="protein sequence ID" value="MCG0338520.1"/>
    <property type="molecule type" value="Genomic_DNA"/>
</dbReference>
<evidence type="ECO:0000313" key="5">
    <source>
        <dbReference type="EMBL" id="MCG0338520.1"/>
    </source>
</evidence>
<feature type="signal peptide" evidence="2">
    <location>
        <begin position="1"/>
        <end position="17"/>
    </location>
</feature>
<dbReference type="Proteomes" id="UP000261003">
    <property type="component" value="Unassembled WGS sequence"/>
</dbReference>